<sequence length="449" mass="50029">MVPFCVSSCQPLDSAKTPGERNVCVPLTDMEGQLGVEDQHASLGLLANLAHANRVRVGSTSLGRPNLCLPQSCHTACPLPGTCHIPGNIGICGAHGEGVLNGHEKETMQFLNDRLANYLQKVRQLEQENAELETKIREWSKCHETTVCPNYQCYFRTIEELQQKILCSKAENARLVTQIDNAKLAADDFKIKHESEHSLRLLVEADMCGMHKLLDDLSLAKADLEAQQESLKQEQLCLRSSHEQEVNTLRCQLGDKLRIELDTEPSVDLSRVLEEMRCRYEAMVETNRQDVEQWFQAQSEGISLQAMSCSEELQCCQSEILDLRCTVNALQVERQAQHNLKDCLQNSLCEAEARYGTELAQMQSLISTVEEQLAEIRADLERQNQEYQVLLDTKAQLECEIATYQGLLESEDCKLPCNPCSTPASCTLRPSCPPPACGPSSACRACTGS</sequence>
<evidence type="ECO:0000256" key="4">
    <source>
        <dbReference type="SAM" id="Coils"/>
    </source>
</evidence>
<dbReference type="PANTHER" id="PTHR23239:SF110">
    <property type="entry name" value="KERATIN, TYPE I CUTICULAR HA7"/>
    <property type="match status" value="1"/>
</dbReference>
<reference evidence="7" key="1">
    <citation type="submission" date="2025-08" db="UniProtKB">
        <authorList>
            <consortium name="RefSeq"/>
        </authorList>
    </citation>
    <scope>IDENTIFICATION</scope>
    <source>
        <tissue evidence="7">Muscle</tissue>
    </source>
</reference>
<keyword evidence="1" id="KW-0416">Keratin</keyword>
<accession>A0A6J2MG49</accession>
<proteinExistence type="predicted"/>
<keyword evidence="6" id="KW-1185">Reference proteome</keyword>
<dbReference type="FunFam" id="1.20.5.1160:FF:000002">
    <property type="entry name" value="Type I keratin 10"/>
    <property type="match status" value="1"/>
</dbReference>
<dbReference type="GO" id="GO:0030855">
    <property type="term" value="P:epithelial cell differentiation"/>
    <property type="evidence" value="ECO:0007669"/>
    <property type="project" value="TreeGrafter"/>
</dbReference>
<dbReference type="Pfam" id="PF00038">
    <property type="entry name" value="Filament"/>
    <property type="match status" value="1"/>
</dbReference>
<name>A0A6J2MG49_9CHIR</name>
<evidence type="ECO:0000256" key="1">
    <source>
        <dbReference type="ARBA" id="ARBA00022744"/>
    </source>
</evidence>
<feature type="coiled-coil region" evidence="4">
    <location>
        <begin position="359"/>
        <end position="400"/>
    </location>
</feature>
<feature type="coiled-coil region" evidence="4">
    <location>
        <begin position="108"/>
        <end position="178"/>
    </location>
</feature>
<dbReference type="GO" id="GO:0005198">
    <property type="term" value="F:structural molecule activity"/>
    <property type="evidence" value="ECO:0007669"/>
    <property type="project" value="InterPro"/>
</dbReference>
<dbReference type="FunFam" id="1.20.5.170:FF:000002">
    <property type="entry name" value="Type I keratin KA11"/>
    <property type="match status" value="1"/>
</dbReference>
<dbReference type="FunCoup" id="A0A6J2MG49">
    <property type="interactions" value="16"/>
</dbReference>
<dbReference type="Gene3D" id="1.20.5.1160">
    <property type="entry name" value="Vasodilator-stimulated phosphoprotein"/>
    <property type="match status" value="1"/>
</dbReference>
<keyword evidence="3 4" id="KW-0175">Coiled coil</keyword>
<evidence type="ECO:0000256" key="2">
    <source>
        <dbReference type="ARBA" id="ARBA00022754"/>
    </source>
</evidence>
<dbReference type="RefSeq" id="XP_028377250.1">
    <property type="nucleotide sequence ID" value="XM_028521449.2"/>
</dbReference>
<dbReference type="Proteomes" id="UP000504628">
    <property type="component" value="Chromosome 8"/>
</dbReference>
<dbReference type="PRINTS" id="PR01248">
    <property type="entry name" value="TYPE1KERATIN"/>
</dbReference>
<dbReference type="InterPro" id="IPR002957">
    <property type="entry name" value="Keratin_I"/>
</dbReference>
<organism evidence="6 7">
    <name type="scientific">Phyllostomus discolor</name>
    <name type="common">pale spear-nosed bat</name>
    <dbReference type="NCBI Taxonomy" id="89673"/>
    <lineage>
        <taxon>Eukaryota</taxon>
        <taxon>Metazoa</taxon>
        <taxon>Chordata</taxon>
        <taxon>Craniata</taxon>
        <taxon>Vertebrata</taxon>
        <taxon>Euteleostomi</taxon>
        <taxon>Mammalia</taxon>
        <taxon>Eutheria</taxon>
        <taxon>Laurasiatheria</taxon>
        <taxon>Chiroptera</taxon>
        <taxon>Yangochiroptera</taxon>
        <taxon>Phyllostomidae</taxon>
        <taxon>Phyllostominae</taxon>
        <taxon>Phyllostomus</taxon>
    </lineage>
</organism>
<keyword evidence="2" id="KW-0403">Intermediate filament</keyword>
<dbReference type="InterPro" id="IPR039008">
    <property type="entry name" value="IF_rod_dom"/>
</dbReference>
<dbReference type="Gene3D" id="1.20.5.500">
    <property type="entry name" value="Single helix bin"/>
    <property type="match status" value="1"/>
</dbReference>
<dbReference type="GO" id="GO:0045109">
    <property type="term" value="P:intermediate filament organization"/>
    <property type="evidence" value="ECO:0007669"/>
    <property type="project" value="TreeGrafter"/>
</dbReference>
<dbReference type="GO" id="GO:0005882">
    <property type="term" value="C:intermediate filament"/>
    <property type="evidence" value="ECO:0007669"/>
    <property type="project" value="UniProtKB-KW"/>
</dbReference>
<gene>
    <name evidence="7" type="primary">LOC114503861</name>
</gene>
<dbReference type="SMART" id="SM01391">
    <property type="entry name" value="Filament"/>
    <property type="match status" value="1"/>
</dbReference>
<dbReference type="KEGG" id="pdic:114503861"/>
<protein>
    <submittedName>
        <fullName evidence="7">Keratin, type I cuticular Ha7-like</fullName>
    </submittedName>
</protein>
<dbReference type="GeneID" id="114503861"/>
<evidence type="ECO:0000313" key="6">
    <source>
        <dbReference type="Proteomes" id="UP000504628"/>
    </source>
</evidence>
<evidence type="ECO:0000313" key="7">
    <source>
        <dbReference type="RefSeq" id="XP_028377250.1"/>
    </source>
</evidence>
<dbReference type="PANTHER" id="PTHR23239">
    <property type="entry name" value="INTERMEDIATE FILAMENT"/>
    <property type="match status" value="1"/>
</dbReference>
<feature type="domain" description="IF rod" evidence="5">
    <location>
        <begin position="104"/>
        <end position="415"/>
    </location>
</feature>
<evidence type="ECO:0000259" key="5">
    <source>
        <dbReference type="PROSITE" id="PS51842"/>
    </source>
</evidence>
<dbReference type="PROSITE" id="PS51842">
    <property type="entry name" value="IF_ROD_2"/>
    <property type="match status" value="1"/>
</dbReference>
<evidence type="ECO:0000256" key="3">
    <source>
        <dbReference type="ARBA" id="ARBA00023054"/>
    </source>
</evidence>
<dbReference type="InParanoid" id="A0A6J2MG49"/>
<dbReference type="FunFam" id="1.20.5.500:FF:000001">
    <property type="entry name" value="Type II keratin 23"/>
    <property type="match status" value="1"/>
</dbReference>
<dbReference type="AlphaFoldDB" id="A0A6J2MG49"/>
<dbReference type="SUPFAM" id="SSF64593">
    <property type="entry name" value="Intermediate filament protein, coiled coil region"/>
    <property type="match status" value="2"/>
</dbReference>
<dbReference type="Gene3D" id="1.20.5.170">
    <property type="match status" value="1"/>
</dbReference>
<dbReference type="OrthoDB" id="9445296at2759"/>